<dbReference type="VEuPathDB" id="FungiDB:VP01_626g3"/>
<evidence type="ECO:0000313" key="2">
    <source>
        <dbReference type="EMBL" id="KNZ47627.1"/>
    </source>
</evidence>
<dbReference type="Proteomes" id="UP000037035">
    <property type="component" value="Unassembled WGS sequence"/>
</dbReference>
<name>A0A0L6UH76_9BASI</name>
<sequence>MYIISPFVMTCISMFSCFLMSTCAMNRPLVLSVITYSTTSLVAWRLTEPIPHAHYISTSFDSLHIHPTPTQWSKVQKIYLTSTIKDWKILKKKVWLFQFSRSFLNQSQSIQSKKRVPSHARRITLIKKMSSSATPALKSHKIQFLTQTRPEWFLESCNQEVQLKWKCDHANCKGPQEPLGNSPRSPQQIKFMHQAYQQQKWFWNFNSSPQCFLFFHEIIKIIVIQKKPDVSYCHPLVSKSIHLPVVFIYFLKPHLGQIVSIFSLFFRHLAGPIKSPQSSFPFLPLLELQFRNLENGTTNEDWLTYALAPNWNEFFSLLVLQASHKLQHIQLSNSLLSQQAKSIQKQEGQITTSKTIMARIASKISSCHGQKTIRQNEILASQHNSMWILGILFAAKELKTFTSKCEINCKLLSGSKLNNIK</sequence>
<proteinExistence type="predicted"/>
<feature type="chain" id="PRO_5005567814" evidence="1">
    <location>
        <begin position="25"/>
        <end position="421"/>
    </location>
</feature>
<dbReference type="EMBL" id="LAVV01011574">
    <property type="protein sequence ID" value="KNZ47627.1"/>
    <property type="molecule type" value="Genomic_DNA"/>
</dbReference>
<dbReference type="AlphaFoldDB" id="A0A0L6UH76"/>
<gene>
    <name evidence="2" type="ORF">VP01_626g3</name>
</gene>
<feature type="signal peptide" evidence="1">
    <location>
        <begin position="1"/>
        <end position="24"/>
    </location>
</feature>
<evidence type="ECO:0000313" key="3">
    <source>
        <dbReference type="Proteomes" id="UP000037035"/>
    </source>
</evidence>
<evidence type="ECO:0000256" key="1">
    <source>
        <dbReference type="SAM" id="SignalP"/>
    </source>
</evidence>
<accession>A0A0L6UH76</accession>
<organism evidence="2 3">
    <name type="scientific">Puccinia sorghi</name>
    <dbReference type="NCBI Taxonomy" id="27349"/>
    <lineage>
        <taxon>Eukaryota</taxon>
        <taxon>Fungi</taxon>
        <taxon>Dikarya</taxon>
        <taxon>Basidiomycota</taxon>
        <taxon>Pucciniomycotina</taxon>
        <taxon>Pucciniomycetes</taxon>
        <taxon>Pucciniales</taxon>
        <taxon>Pucciniaceae</taxon>
        <taxon>Puccinia</taxon>
    </lineage>
</organism>
<keyword evidence="3" id="KW-1185">Reference proteome</keyword>
<protein>
    <submittedName>
        <fullName evidence="2">Putative signal peptide protein</fullName>
    </submittedName>
</protein>
<comment type="caution">
    <text evidence="2">The sequence shown here is derived from an EMBL/GenBank/DDBJ whole genome shotgun (WGS) entry which is preliminary data.</text>
</comment>
<reference evidence="2 3" key="1">
    <citation type="submission" date="2015-08" db="EMBL/GenBank/DDBJ databases">
        <title>Next Generation Sequencing and Analysis of the Genome of Puccinia sorghi L Schw, the Causal Agent of Maize Common Rust.</title>
        <authorList>
            <person name="Rochi L."/>
            <person name="Burguener G."/>
            <person name="Darino M."/>
            <person name="Turjanski A."/>
            <person name="Kreff E."/>
            <person name="Dieguez M.J."/>
            <person name="Sacco F."/>
        </authorList>
    </citation>
    <scope>NUCLEOTIDE SEQUENCE [LARGE SCALE GENOMIC DNA]</scope>
    <source>
        <strain evidence="2 3">RO10H11247</strain>
    </source>
</reference>
<keyword evidence="1" id="KW-0732">Signal</keyword>